<protein>
    <submittedName>
        <fullName evidence="2">Uncharacterized protein</fullName>
    </submittedName>
</protein>
<organism evidence="2 3">
    <name type="scientific">Zizania palustris</name>
    <name type="common">Northern wild rice</name>
    <dbReference type="NCBI Taxonomy" id="103762"/>
    <lineage>
        <taxon>Eukaryota</taxon>
        <taxon>Viridiplantae</taxon>
        <taxon>Streptophyta</taxon>
        <taxon>Embryophyta</taxon>
        <taxon>Tracheophyta</taxon>
        <taxon>Spermatophyta</taxon>
        <taxon>Magnoliopsida</taxon>
        <taxon>Liliopsida</taxon>
        <taxon>Poales</taxon>
        <taxon>Poaceae</taxon>
        <taxon>BOP clade</taxon>
        <taxon>Oryzoideae</taxon>
        <taxon>Oryzeae</taxon>
        <taxon>Zizaniinae</taxon>
        <taxon>Zizania</taxon>
    </lineage>
</organism>
<feature type="transmembrane region" description="Helical" evidence="1">
    <location>
        <begin position="307"/>
        <end position="327"/>
    </location>
</feature>
<evidence type="ECO:0000313" key="3">
    <source>
        <dbReference type="Proteomes" id="UP000729402"/>
    </source>
</evidence>
<keyword evidence="3" id="KW-1185">Reference proteome</keyword>
<reference evidence="2" key="1">
    <citation type="journal article" date="2021" name="bioRxiv">
        <title>Whole Genome Assembly and Annotation of Northern Wild Rice, Zizania palustris L., Supports a Whole Genome Duplication in the Zizania Genus.</title>
        <authorList>
            <person name="Haas M."/>
            <person name="Kono T."/>
            <person name="Macchietto M."/>
            <person name="Millas R."/>
            <person name="McGilp L."/>
            <person name="Shao M."/>
            <person name="Duquette J."/>
            <person name="Hirsch C.N."/>
            <person name="Kimball J."/>
        </authorList>
    </citation>
    <scope>NUCLEOTIDE SEQUENCE</scope>
    <source>
        <tissue evidence="2">Fresh leaf tissue</tissue>
    </source>
</reference>
<feature type="transmembrane region" description="Helical" evidence="1">
    <location>
        <begin position="213"/>
        <end position="233"/>
    </location>
</feature>
<feature type="transmembrane region" description="Helical" evidence="1">
    <location>
        <begin position="162"/>
        <end position="193"/>
    </location>
</feature>
<dbReference type="EMBL" id="JAAALK010000080">
    <property type="protein sequence ID" value="KAG8093779.1"/>
    <property type="molecule type" value="Genomic_DNA"/>
</dbReference>
<sequence length="375" mass="41820">MWRHGPSLQAPSSQAWDYAAFGPVVWCCRLSGLLLAYTFAVEKLTYGAKSEWAPSVSGEKRFSRGSLCAPRLNPYPPCACGAHPSCEWRRRRREQVETSSSCALAAAEAEAAAGRWISYAPANPRCGTGGARASPRVLRIYILVSVEKFGDRASERFCFRGLLLLLILLLNFFTVLGSGGNLIAAAAAVVVFITTRNARRTDNVRRALLAKLFVFGLPGFAACLSFIEIIMLIKNKIEGKDVAHYESFFRCSQFLAWMVVGLVSVYGCWFALYNPIICFCWILKILLEIPHLQYKLTLLKSVAYFKEVVSFSMAIVFGLFVIVPTVVGRSCNRRFVINLTYPVFMSWPPVPVTVQKLYWKADISCVQKLSCVQKS</sequence>
<keyword evidence="1" id="KW-0472">Membrane</keyword>
<reference evidence="2" key="2">
    <citation type="submission" date="2021-02" db="EMBL/GenBank/DDBJ databases">
        <authorList>
            <person name="Kimball J.A."/>
            <person name="Haas M.W."/>
            <person name="Macchietto M."/>
            <person name="Kono T."/>
            <person name="Duquette J."/>
            <person name="Shao M."/>
        </authorList>
    </citation>
    <scope>NUCLEOTIDE SEQUENCE</scope>
    <source>
        <tissue evidence="2">Fresh leaf tissue</tissue>
    </source>
</reference>
<gene>
    <name evidence="2" type="ORF">GUJ93_ZPchr0012g20447</name>
</gene>
<dbReference type="OrthoDB" id="6500128at2759"/>
<evidence type="ECO:0000313" key="2">
    <source>
        <dbReference type="EMBL" id="KAG8093779.1"/>
    </source>
</evidence>
<keyword evidence="1" id="KW-0812">Transmembrane</keyword>
<evidence type="ECO:0000256" key="1">
    <source>
        <dbReference type="SAM" id="Phobius"/>
    </source>
</evidence>
<proteinExistence type="predicted"/>
<accession>A0A8J6BS76</accession>
<keyword evidence="1" id="KW-1133">Transmembrane helix</keyword>
<comment type="caution">
    <text evidence="2">The sequence shown here is derived from an EMBL/GenBank/DDBJ whole genome shotgun (WGS) entry which is preliminary data.</text>
</comment>
<feature type="transmembrane region" description="Helical" evidence="1">
    <location>
        <begin position="254"/>
        <end position="287"/>
    </location>
</feature>
<dbReference type="AlphaFoldDB" id="A0A8J6BS76"/>
<name>A0A8J6BS76_ZIZPA</name>
<dbReference type="Proteomes" id="UP000729402">
    <property type="component" value="Unassembled WGS sequence"/>
</dbReference>